<comment type="caution">
    <text evidence="2">The sequence shown here is derived from an EMBL/GenBank/DDBJ whole genome shotgun (WGS) entry which is preliminary data.</text>
</comment>
<feature type="transmembrane region" description="Helical" evidence="1">
    <location>
        <begin position="6"/>
        <end position="32"/>
    </location>
</feature>
<keyword evidence="1" id="KW-0472">Membrane</keyword>
<name>A0ABN1VPG4_9ACTN</name>
<evidence type="ECO:0000313" key="3">
    <source>
        <dbReference type="Proteomes" id="UP001500037"/>
    </source>
</evidence>
<dbReference type="EMBL" id="BAAALF010000005">
    <property type="protein sequence ID" value="GAA1218856.1"/>
    <property type="molecule type" value="Genomic_DNA"/>
</dbReference>
<reference evidence="2 3" key="1">
    <citation type="journal article" date="2019" name="Int. J. Syst. Evol. Microbiol.">
        <title>The Global Catalogue of Microorganisms (GCM) 10K type strain sequencing project: providing services to taxonomists for standard genome sequencing and annotation.</title>
        <authorList>
            <consortium name="The Broad Institute Genomics Platform"/>
            <consortium name="The Broad Institute Genome Sequencing Center for Infectious Disease"/>
            <person name="Wu L."/>
            <person name="Ma J."/>
        </authorList>
    </citation>
    <scope>NUCLEOTIDE SEQUENCE [LARGE SCALE GENOMIC DNA]</scope>
    <source>
        <strain evidence="2 3">JCM 13004</strain>
    </source>
</reference>
<keyword evidence="1" id="KW-1133">Transmembrane helix</keyword>
<proteinExistence type="predicted"/>
<protein>
    <submittedName>
        <fullName evidence="2">Uncharacterized protein</fullName>
    </submittedName>
</protein>
<gene>
    <name evidence="2" type="ORF">GCM10009665_06100</name>
</gene>
<evidence type="ECO:0000256" key="1">
    <source>
        <dbReference type="SAM" id="Phobius"/>
    </source>
</evidence>
<dbReference type="Proteomes" id="UP001500037">
    <property type="component" value="Unassembled WGS sequence"/>
</dbReference>
<organism evidence="2 3">
    <name type="scientific">Kitasatospora nipponensis</name>
    <dbReference type="NCBI Taxonomy" id="258049"/>
    <lineage>
        <taxon>Bacteria</taxon>
        <taxon>Bacillati</taxon>
        <taxon>Actinomycetota</taxon>
        <taxon>Actinomycetes</taxon>
        <taxon>Kitasatosporales</taxon>
        <taxon>Streptomycetaceae</taxon>
        <taxon>Kitasatospora</taxon>
    </lineage>
</organism>
<accession>A0ABN1VPG4</accession>
<keyword evidence="3" id="KW-1185">Reference proteome</keyword>
<keyword evidence="1" id="KW-0812">Transmembrane</keyword>
<sequence length="61" mass="6406">MEDGMPWTLVGAVALATAGLLVLGVLAMRLWLDVRGLAREVDTATRSLAGAAEELDRAVRG</sequence>
<evidence type="ECO:0000313" key="2">
    <source>
        <dbReference type="EMBL" id="GAA1218856.1"/>
    </source>
</evidence>